<dbReference type="SUPFAM" id="SSF53807">
    <property type="entry name" value="Helical backbone' metal receptor"/>
    <property type="match status" value="1"/>
</dbReference>
<sequence length="130" mass="14333">MADDLGWLPELVVITDILSDEEQALVADRFRGFASGIAPKVVFDTDTSNVSKHFSAAWPRNNNARYFDSFSPAFVLGSSLDREFAESLGAAHLSVTYPISNRVVLDRTYLGYDGSLRLIEDIFGLLVGSR</sequence>
<comment type="caution">
    <text evidence="2">The sequence shown here is derived from an EMBL/GenBank/DDBJ whole genome shotgun (WGS) entry which is preliminary data.</text>
</comment>
<dbReference type="EMBL" id="VSSQ01135328">
    <property type="protein sequence ID" value="MPN60278.1"/>
    <property type="molecule type" value="Genomic_DNA"/>
</dbReference>
<protein>
    <recommendedName>
        <fullName evidence="1">Nitrogenase/oxidoreductase component 1 domain-containing protein</fullName>
    </recommendedName>
</protein>
<gene>
    <name evidence="2" type="ORF">SDC9_208004</name>
</gene>
<dbReference type="Pfam" id="PF00148">
    <property type="entry name" value="Oxidored_nitro"/>
    <property type="match status" value="1"/>
</dbReference>
<dbReference type="Gene3D" id="3.40.50.1980">
    <property type="entry name" value="Nitrogenase molybdenum iron protein domain"/>
    <property type="match status" value="1"/>
</dbReference>
<name>A0A645J9D8_9ZZZZ</name>
<accession>A0A645J9D8</accession>
<dbReference type="GO" id="GO:0016491">
    <property type="term" value="F:oxidoreductase activity"/>
    <property type="evidence" value="ECO:0007669"/>
    <property type="project" value="InterPro"/>
</dbReference>
<dbReference type="InterPro" id="IPR000510">
    <property type="entry name" value="Nase/OxRdtase_comp1"/>
</dbReference>
<dbReference type="AlphaFoldDB" id="A0A645J9D8"/>
<reference evidence="2" key="1">
    <citation type="submission" date="2019-08" db="EMBL/GenBank/DDBJ databases">
        <authorList>
            <person name="Kucharzyk K."/>
            <person name="Murdoch R.W."/>
            <person name="Higgins S."/>
            <person name="Loffler F."/>
        </authorList>
    </citation>
    <scope>NUCLEOTIDE SEQUENCE</scope>
</reference>
<organism evidence="2">
    <name type="scientific">bioreactor metagenome</name>
    <dbReference type="NCBI Taxonomy" id="1076179"/>
    <lineage>
        <taxon>unclassified sequences</taxon>
        <taxon>metagenomes</taxon>
        <taxon>ecological metagenomes</taxon>
    </lineage>
</organism>
<evidence type="ECO:0000313" key="2">
    <source>
        <dbReference type="EMBL" id="MPN60278.1"/>
    </source>
</evidence>
<evidence type="ECO:0000259" key="1">
    <source>
        <dbReference type="Pfam" id="PF00148"/>
    </source>
</evidence>
<proteinExistence type="predicted"/>
<feature type="domain" description="Nitrogenase/oxidoreductase component 1" evidence="1">
    <location>
        <begin position="66"/>
        <end position="124"/>
    </location>
</feature>